<protein>
    <submittedName>
        <fullName evidence="3">3-deoxy-7-phosphoheptulonate synthase</fullName>
    </submittedName>
</protein>
<dbReference type="NCBIfam" id="NF006421">
    <property type="entry name" value="PRK08673.1"/>
    <property type="match status" value="1"/>
</dbReference>
<dbReference type="Pfam" id="PF00793">
    <property type="entry name" value="DAHP_synth_1"/>
    <property type="match status" value="1"/>
</dbReference>
<gene>
    <name evidence="3" type="ORF">DCMF_05940</name>
</gene>
<dbReference type="PANTHER" id="PTHR43018:SF1">
    <property type="entry name" value="PROTEIN AROA(G)"/>
    <property type="match status" value="1"/>
</dbReference>
<feature type="domain" description="DAHP synthetase I/KDSA" evidence="2">
    <location>
        <begin position="6"/>
        <end position="248"/>
    </location>
</feature>
<dbReference type="NCBIfam" id="NF009239">
    <property type="entry name" value="PRK12595.1"/>
    <property type="match status" value="1"/>
</dbReference>
<dbReference type="InterPro" id="IPR052899">
    <property type="entry name" value="Class-I_DAHP_synthase"/>
</dbReference>
<dbReference type="PANTHER" id="PTHR43018">
    <property type="entry name" value="PHOSPHO-2-DEHYDRO-3-DEOXYHEPTONATE ALDOLASE"/>
    <property type="match status" value="1"/>
</dbReference>
<evidence type="ECO:0000313" key="4">
    <source>
        <dbReference type="Proteomes" id="UP000323521"/>
    </source>
</evidence>
<dbReference type="NCBIfam" id="TIGR01361">
    <property type="entry name" value="DAHP_synth_Bsub"/>
    <property type="match status" value="1"/>
</dbReference>
<evidence type="ECO:0000256" key="1">
    <source>
        <dbReference type="ARBA" id="ARBA00022679"/>
    </source>
</evidence>
<evidence type="ECO:0000259" key="2">
    <source>
        <dbReference type="Pfam" id="PF00793"/>
    </source>
</evidence>
<reference evidence="3 4" key="1">
    <citation type="submission" date="2016-10" db="EMBL/GenBank/DDBJ databases">
        <title>Complete Genome Sequence of Peptococcaceae strain DCMF.</title>
        <authorList>
            <person name="Edwards R.J."/>
            <person name="Holland S.I."/>
            <person name="Deshpande N.P."/>
            <person name="Wong Y.K."/>
            <person name="Ertan H."/>
            <person name="Manefield M."/>
            <person name="Russell T.L."/>
            <person name="Lee M.J."/>
        </authorList>
    </citation>
    <scope>NUCLEOTIDE SEQUENCE [LARGE SCALE GENOMIC DNA]</scope>
    <source>
        <strain evidence="3 4">DCMF</strain>
    </source>
</reference>
<sequence>MKKDRNGAQSPFVMAGPCAVESEEQLFQTAQVVKEAGGQYLRGGAFKPRTSPHSFQGLREKGLEMLGQAHRFFGLQVVTEVMDPRDVELVARYAQVLQIGSRNMQNFSLLKEVGRSGYPVLLKRGLAATAQEWLDAAEYIRVEGNERIMLCERGIRTFSDFTRNTLDLSVVPYLKQRCPYPVVVDPSHATGDRTLVIPMARAAVAAGCDGLMLEIHPDPAHALCDGDQSLNLEEFRDFMIEMGEDEERRQYRVS</sequence>
<dbReference type="EMBL" id="CP017634">
    <property type="protein sequence ID" value="ATW24386.1"/>
    <property type="molecule type" value="Genomic_DNA"/>
</dbReference>
<keyword evidence="4" id="KW-1185">Reference proteome</keyword>
<dbReference type="GO" id="GO:0009073">
    <property type="term" value="P:aromatic amino acid family biosynthetic process"/>
    <property type="evidence" value="ECO:0007669"/>
    <property type="project" value="InterPro"/>
</dbReference>
<proteinExistence type="predicted"/>
<keyword evidence="1" id="KW-0808">Transferase</keyword>
<name>A0A3G1KPM0_FORW1</name>
<organism evidence="3 4">
    <name type="scientific">Formimonas warabiya</name>
    <dbReference type="NCBI Taxonomy" id="1761012"/>
    <lineage>
        <taxon>Bacteria</taxon>
        <taxon>Bacillati</taxon>
        <taxon>Bacillota</taxon>
        <taxon>Clostridia</taxon>
        <taxon>Eubacteriales</taxon>
        <taxon>Peptococcaceae</taxon>
        <taxon>Candidatus Formimonas</taxon>
    </lineage>
</organism>
<dbReference type="Gene3D" id="3.20.20.70">
    <property type="entry name" value="Aldolase class I"/>
    <property type="match status" value="1"/>
</dbReference>
<dbReference type="InterPro" id="IPR006218">
    <property type="entry name" value="DAHP1/KDSA"/>
</dbReference>
<dbReference type="GO" id="GO:0016832">
    <property type="term" value="F:aldehyde-lyase activity"/>
    <property type="evidence" value="ECO:0007669"/>
    <property type="project" value="InterPro"/>
</dbReference>
<accession>A0A3G1KPM0</accession>
<dbReference type="KEGG" id="fwa:DCMF_05940"/>
<dbReference type="Proteomes" id="UP000323521">
    <property type="component" value="Chromosome"/>
</dbReference>
<dbReference type="GO" id="GO:0016740">
    <property type="term" value="F:transferase activity"/>
    <property type="evidence" value="ECO:0007669"/>
    <property type="project" value="UniProtKB-KW"/>
</dbReference>
<dbReference type="InterPro" id="IPR006268">
    <property type="entry name" value="DAHP_syn_2"/>
</dbReference>
<dbReference type="InterPro" id="IPR013785">
    <property type="entry name" value="Aldolase_TIM"/>
</dbReference>
<dbReference type="SUPFAM" id="SSF51569">
    <property type="entry name" value="Aldolase"/>
    <property type="match status" value="1"/>
</dbReference>
<evidence type="ECO:0000313" key="3">
    <source>
        <dbReference type="EMBL" id="ATW24386.1"/>
    </source>
</evidence>
<dbReference type="AlphaFoldDB" id="A0A3G1KPM0"/>